<dbReference type="Proteomes" id="UP000075653">
    <property type="component" value="Unassembled WGS sequence"/>
</dbReference>
<protein>
    <submittedName>
        <fullName evidence="1">Uncharacterized protein</fullName>
    </submittedName>
</protein>
<sequence length="166" mass="18378">MATGYRFKCLNCHKLFRPDPRNRRHQKYCSQPECRAASKAASQQRWLAKPENVSYFKGPVHVNRVQQWRAAHPGHGQSRPSKSSALQDLSITQPTDNNNEIAKFANHPLQEIINAQPAVLIGLIAHFAASPLQDDIAFSARQLIQLGRDILASHPAGGSPHGGFCP</sequence>
<dbReference type="RefSeq" id="WP_434782386.1">
    <property type="nucleotide sequence ID" value="NZ_CP149475.1"/>
</dbReference>
<dbReference type="AlphaFoldDB" id="A0A149VUY1"/>
<accession>A0A149VUY1</accession>
<reference evidence="1 2" key="1">
    <citation type="submission" date="2016-01" db="EMBL/GenBank/DDBJ databases">
        <title>Genome sequence of the acidophilic iron oxidising Ferrovum strain Z-31.</title>
        <authorList>
            <person name="Poehlein A."/>
            <person name="Ullrich S.R."/>
            <person name="Schloemann M."/>
            <person name="Muehling M."/>
            <person name="Daniel R."/>
        </authorList>
    </citation>
    <scope>NUCLEOTIDE SEQUENCE [LARGE SCALE GENOMIC DNA]</scope>
    <source>
        <strain evidence="1 2">Z-31</strain>
    </source>
</reference>
<evidence type="ECO:0000313" key="2">
    <source>
        <dbReference type="Proteomes" id="UP000075653"/>
    </source>
</evidence>
<organism evidence="1 2">
    <name type="scientific">Ferrovum myxofaciens</name>
    <dbReference type="NCBI Taxonomy" id="416213"/>
    <lineage>
        <taxon>Bacteria</taxon>
        <taxon>Pseudomonadati</taxon>
        <taxon>Pseudomonadota</taxon>
        <taxon>Betaproteobacteria</taxon>
        <taxon>Ferrovales</taxon>
        <taxon>Ferrovaceae</taxon>
        <taxon>Ferrovum</taxon>
    </lineage>
</organism>
<comment type="caution">
    <text evidence="1">The sequence shown here is derived from an EMBL/GenBank/DDBJ whole genome shotgun (WGS) entry which is preliminary data.</text>
</comment>
<gene>
    <name evidence="1" type="ORF">FEMY_24860</name>
</gene>
<dbReference type="EMBL" id="LRRD01000185">
    <property type="protein sequence ID" value="KXW56996.1"/>
    <property type="molecule type" value="Genomic_DNA"/>
</dbReference>
<name>A0A149VUY1_9PROT</name>
<dbReference type="PATRIC" id="fig|1789004.3.peg.2669"/>
<keyword evidence="2" id="KW-1185">Reference proteome</keyword>
<proteinExistence type="predicted"/>
<evidence type="ECO:0000313" key="1">
    <source>
        <dbReference type="EMBL" id="KXW56996.1"/>
    </source>
</evidence>